<organism evidence="14 15">
    <name type="scientific">Trichoplusia ni</name>
    <name type="common">Cabbage looper</name>
    <dbReference type="NCBI Taxonomy" id="7111"/>
    <lineage>
        <taxon>Eukaryota</taxon>
        <taxon>Metazoa</taxon>
        <taxon>Ecdysozoa</taxon>
        <taxon>Arthropoda</taxon>
        <taxon>Hexapoda</taxon>
        <taxon>Insecta</taxon>
        <taxon>Pterygota</taxon>
        <taxon>Neoptera</taxon>
        <taxon>Endopterygota</taxon>
        <taxon>Lepidoptera</taxon>
        <taxon>Glossata</taxon>
        <taxon>Ditrysia</taxon>
        <taxon>Noctuoidea</taxon>
        <taxon>Noctuidae</taxon>
        <taxon>Plusiinae</taxon>
        <taxon>Trichoplusia</taxon>
    </lineage>
</organism>
<evidence type="ECO:0000313" key="14">
    <source>
        <dbReference type="Proteomes" id="UP000322000"/>
    </source>
</evidence>
<keyword evidence="10 12" id="KW-0739">Sodium transport</keyword>
<dbReference type="InParanoid" id="A0A7E5VU62"/>
<dbReference type="InterPro" id="IPR001873">
    <property type="entry name" value="ENaC"/>
</dbReference>
<dbReference type="PANTHER" id="PTHR11690:SF184">
    <property type="entry name" value="PICKPOCKET 31"/>
    <property type="match status" value="1"/>
</dbReference>
<name>A0A7E5VU62_TRINI</name>
<evidence type="ECO:0000256" key="7">
    <source>
        <dbReference type="ARBA" id="ARBA00023053"/>
    </source>
</evidence>
<evidence type="ECO:0000256" key="4">
    <source>
        <dbReference type="ARBA" id="ARBA00022461"/>
    </source>
</evidence>
<keyword evidence="11 12" id="KW-0407">Ion channel</keyword>
<feature type="transmembrane region" description="Helical" evidence="13">
    <location>
        <begin position="398"/>
        <end position="428"/>
    </location>
</feature>
<dbReference type="GO" id="GO:0015280">
    <property type="term" value="F:ligand-gated sodium channel activity"/>
    <property type="evidence" value="ECO:0007669"/>
    <property type="project" value="TreeGrafter"/>
</dbReference>
<keyword evidence="4 12" id="KW-0894">Sodium channel</keyword>
<dbReference type="GO" id="GO:0005886">
    <property type="term" value="C:plasma membrane"/>
    <property type="evidence" value="ECO:0007669"/>
    <property type="project" value="TreeGrafter"/>
</dbReference>
<proteinExistence type="inferred from homology"/>
<keyword evidence="8 12" id="KW-0406">Ion transport</keyword>
<evidence type="ECO:0000256" key="1">
    <source>
        <dbReference type="ARBA" id="ARBA00004141"/>
    </source>
</evidence>
<dbReference type="PRINTS" id="PR01078">
    <property type="entry name" value="AMINACHANNEL"/>
</dbReference>
<comment type="similarity">
    <text evidence="2 12">Belongs to the amiloride-sensitive sodium channel (TC 1.A.6) family.</text>
</comment>
<dbReference type="GeneID" id="113496739"/>
<dbReference type="PANTHER" id="PTHR11690">
    <property type="entry name" value="AMILORIDE-SENSITIVE SODIUM CHANNEL-RELATED"/>
    <property type="match status" value="1"/>
</dbReference>
<keyword evidence="3 12" id="KW-0813">Transport</keyword>
<gene>
    <name evidence="15" type="primary">LOC113496739</name>
</gene>
<dbReference type="KEGG" id="tnl:113496739"/>
<dbReference type="Gene3D" id="1.10.287.820">
    <property type="entry name" value="Acid-sensing ion channel domain"/>
    <property type="match status" value="1"/>
</dbReference>
<sequence length="432" mass="49362">MHKLKRSIRNKLQYLGDHYSLQWVGYVFTPLPTPLFKRLFWLATIIASCVCSAKVLQAAFYLYTADAVSYSVETDYLEWNTPFPAMTICEQLNRPRITKYLTKNKLPSSLASFSEDISYRNQKICKSCTTCVMNKTCVHNFLDLAKGIRLECSELLTDCWWGKKPFKCCDRFTRISTEYGPCYVFNSRLTGNRTISVNRRTGLKIFKFTAIQDISVRIHSPDEMLTLASENIMSKCSNVPLMTEVDVILKAEQTISELSVQRISPASRDCLFSHEKPAFAHLWPFQIYSYGACDMYSRAMAQAEGCNCTHHFMPKLGNIPMCDIEGLACLYERKNIIDNIWTDNYECPMACEEVSYKVLHTTCPRSSSKPGGVRMTFGRMQLGELPSLRVRRHAIRELLGLVVDVGGVIGVFFGASLLSIIEIFYILFIRKY</sequence>
<evidence type="ECO:0000256" key="5">
    <source>
        <dbReference type="ARBA" id="ARBA00022692"/>
    </source>
</evidence>
<keyword evidence="7" id="KW-0915">Sodium</keyword>
<protein>
    <submittedName>
        <fullName evidence="15">Pickpocket protein 19-like</fullName>
    </submittedName>
</protein>
<keyword evidence="6 13" id="KW-1133">Transmembrane helix</keyword>
<evidence type="ECO:0000256" key="9">
    <source>
        <dbReference type="ARBA" id="ARBA00023136"/>
    </source>
</evidence>
<evidence type="ECO:0000256" key="12">
    <source>
        <dbReference type="RuleBase" id="RU000679"/>
    </source>
</evidence>
<evidence type="ECO:0000256" key="10">
    <source>
        <dbReference type="ARBA" id="ARBA00023201"/>
    </source>
</evidence>
<evidence type="ECO:0000256" key="6">
    <source>
        <dbReference type="ARBA" id="ARBA00022989"/>
    </source>
</evidence>
<keyword evidence="14" id="KW-1185">Reference proteome</keyword>
<comment type="subcellular location">
    <subcellularLocation>
        <location evidence="1">Membrane</location>
        <topology evidence="1">Multi-pass membrane protein</topology>
    </subcellularLocation>
</comment>
<dbReference type="Gene3D" id="1.10.287.770">
    <property type="entry name" value="YojJ-like"/>
    <property type="match status" value="1"/>
</dbReference>
<feature type="transmembrane region" description="Helical" evidence="13">
    <location>
        <begin position="39"/>
        <end position="63"/>
    </location>
</feature>
<evidence type="ECO:0000313" key="15">
    <source>
        <dbReference type="RefSeq" id="XP_026731859.1"/>
    </source>
</evidence>
<evidence type="ECO:0000256" key="3">
    <source>
        <dbReference type="ARBA" id="ARBA00022448"/>
    </source>
</evidence>
<dbReference type="OrthoDB" id="7488946at2759"/>
<dbReference type="AlphaFoldDB" id="A0A7E5VU62"/>
<dbReference type="Gene3D" id="2.60.470.10">
    <property type="entry name" value="Acid-sensing ion channels like domains"/>
    <property type="match status" value="1"/>
</dbReference>
<dbReference type="Pfam" id="PF00858">
    <property type="entry name" value="ASC"/>
    <property type="match status" value="1"/>
</dbReference>
<reference evidence="15" key="1">
    <citation type="submission" date="2025-08" db="UniProtKB">
        <authorList>
            <consortium name="RefSeq"/>
        </authorList>
    </citation>
    <scope>IDENTIFICATION</scope>
</reference>
<evidence type="ECO:0000256" key="8">
    <source>
        <dbReference type="ARBA" id="ARBA00023065"/>
    </source>
</evidence>
<evidence type="ECO:0000256" key="11">
    <source>
        <dbReference type="ARBA" id="ARBA00023303"/>
    </source>
</evidence>
<keyword evidence="5 12" id="KW-0812">Transmembrane</keyword>
<accession>A0A7E5VU62</accession>
<evidence type="ECO:0000256" key="13">
    <source>
        <dbReference type="SAM" id="Phobius"/>
    </source>
</evidence>
<dbReference type="Proteomes" id="UP000322000">
    <property type="component" value="Chromosome 8"/>
</dbReference>
<keyword evidence="9 13" id="KW-0472">Membrane</keyword>
<evidence type="ECO:0000256" key="2">
    <source>
        <dbReference type="ARBA" id="ARBA00007193"/>
    </source>
</evidence>
<dbReference type="RefSeq" id="XP_026731859.1">
    <property type="nucleotide sequence ID" value="XM_026876058.1"/>
</dbReference>